<feature type="compositionally biased region" description="Pro residues" evidence="1">
    <location>
        <begin position="326"/>
        <end position="347"/>
    </location>
</feature>
<feature type="domain" description="Rad50/SbcC-type AAA" evidence="3">
    <location>
        <begin position="95"/>
        <end position="155"/>
    </location>
</feature>
<dbReference type="Proteomes" id="UP001175271">
    <property type="component" value="Unassembled WGS sequence"/>
</dbReference>
<sequence>MQLGVECRRGARGPVFALPARPAAPSTATFRRPKTRASAILDDAMAYYRHRIMSEPPPPEEELEKENKFAGESFGTDNVRTVYAGSSHDTKERESRIIILVGPSGTGKSTLIDCMCNYFYGAKLGDSLRYKIADERFDNTTPKKSIIKYVFNGTEMPYRPIVIDTPGIGDPSGLKADDELKGMISAWLAFDPRAHIHVVGLVIRASLARLTPRTEAELQHTLSLFPRWMHANVVPMVTGCDGSPEPSAVILRHFDLHNNRRFRFNTSALYQKPSANHLSEQLRQMYWDLSMSNMEEFFDHVGRVHPQCVEEQLNPRHMERAHAGPTTPPPSAKPPSPPYPPPPPPLKTPQSPKPVDVPSTIAEEAPSKPPREEPIPSYDLPPIGKPSEEEEVVSSIKRYTYDPWTLSHNLHLVAEKRTLRSEPASKRSSVVVRNQQRSSFHENGDVDFERVHQKLVEARPKETNLDDGLGGVSSAESSPTEEFRKNGAEFSLRSTASEWHYTPSAEGTARRFRPGSGIRRSGDTENLTPLRREPPAEEPPLQPLTTVFDATPQPAPRDSIRRNGAAQYENVPGNTVPPPVPLHGAPLVVAPLVRDTDIDADLEDDGAGFRRNDISRTSFHSSSLKNGRLPSNRPDSSNYGDDWGSDAPPPDHTQLPSEPTEWEAIGYKPNLRLEPPKSLVVASRPYFCGDRREPLQEKRLLRDVEANPVASKYQYSQPLLQGSKPEERRVEKPRREILNCCFFLLAPIIVIFIFAAIMLTLILAH</sequence>
<evidence type="ECO:0000256" key="1">
    <source>
        <dbReference type="SAM" id="MobiDB-lite"/>
    </source>
</evidence>
<feature type="transmembrane region" description="Helical" evidence="2">
    <location>
        <begin position="742"/>
        <end position="764"/>
    </location>
</feature>
<evidence type="ECO:0000313" key="4">
    <source>
        <dbReference type="EMBL" id="KAK0403669.1"/>
    </source>
</evidence>
<keyword evidence="2" id="KW-1133">Transmembrane helix</keyword>
<keyword evidence="2" id="KW-0472">Membrane</keyword>
<feature type="region of interest" description="Disordered" evidence="1">
    <location>
        <begin position="460"/>
        <end position="487"/>
    </location>
</feature>
<dbReference type="SUPFAM" id="SSF52540">
    <property type="entry name" value="P-loop containing nucleoside triphosphate hydrolases"/>
    <property type="match status" value="1"/>
</dbReference>
<organism evidence="4 5">
    <name type="scientific">Steinernema hermaphroditum</name>
    <dbReference type="NCBI Taxonomy" id="289476"/>
    <lineage>
        <taxon>Eukaryota</taxon>
        <taxon>Metazoa</taxon>
        <taxon>Ecdysozoa</taxon>
        <taxon>Nematoda</taxon>
        <taxon>Chromadorea</taxon>
        <taxon>Rhabditida</taxon>
        <taxon>Tylenchina</taxon>
        <taxon>Panagrolaimomorpha</taxon>
        <taxon>Strongyloidoidea</taxon>
        <taxon>Steinernematidae</taxon>
        <taxon>Steinernema</taxon>
    </lineage>
</organism>
<accession>A0AA39LNM9</accession>
<keyword evidence="5" id="KW-1185">Reference proteome</keyword>
<dbReference type="PANTHER" id="PTHR32046:SF11">
    <property type="entry name" value="IMMUNE-ASSOCIATED NUCLEOTIDE-BINDING PROTEIN 10-LIKE"/>
    <property type="match status" value="1"/>
</dbReference>
<dbReference type="InterPro" id="IPR038729">
    <property type="entry name" value="Rad50/SbcC_AAA"/>
</dbReference>
<feature type="region of interest" description="Disordered" evidence="1">
    <location>
        <begin position="319"/>
        <end position="391"/>
    </location>
</feature>
<dbReference type="AlphaFoldDB" id="A0AA39LNM9"/>
<keyword evidence="2" id="KW-0812">Transmembrane</keyword>
<reference evidence="4" key="1">
    <citation type="submission" date="2023-06" db="EMBL/GenBank/DDBJ databases">
        <title>Genomic analysis of the entomopathogenic nematode Steinernema hermaphroditum.</title>
        <authorList>
            <person name="Schwarz E.M."/>
            <person name="Heppert J.K."/>
            <person name="Baniya A."/>
            <person name="Schwartz H.T."/>
            <person name="Tan C.-H."/>
            <person name="Antoshechkin I."/>
            <person name="Sternberg P.W."/>
            <person name="Goodrich-Blair H."/>
            <person name="Dillman A.R."/>
        </authorList>
    </citation>
    <scope>NUCLEOTIDE SEQUENCE</scope>
    <source>
        <strain evidence="4">PS9179</strain>
        <tissue evidence="4">Whole animal</tissue>
    </source>
</reference>
<feature type="region of interest" description="Disordered" evidence="1">
    <location>
        <begin position="619"/>
        <end position="658"/>
    </location>
</feature>
<evidence type="ECO:0000313" key="5">
    <source>
        <dbReference type="Proteomes" id="UP001175271"/>
    </source>
</evidence>
<dbReference type="EMBL" id="JAUCMV010000004">
    <property type="protein sequence ID" value="KAK0403669.1"/>
    <property type="molecule type" value="Genomic_DNA"/>
</dbReference>
<feature type="compositionally biased region" description="Basic and acidic residues" evidence="1">
    <location>
        <begin position="365"/>
        <end position="374"/>
    </location>
</feature>
<protein>
    <recommendedName>
        <fullName evidence="3">Rad50/SbcC-type AAA domain-containing protein</fullName>
    </recommendedName>
</protein>
<gene>
    <name evidence="4" type="ORF">QR680_017060</name>
</gene>
<dbReference type="PANTHER" id="PTHR32046">
    <property type="entry name" value="G DOMAIN-CONTAINING PROTEIN"/>
    <property type="match status" value="1"/>
</dbReference>
<dbReference type="Pfam" id="PF13476">
    <property type="entry name" value="AAA_23"/>
    <property type="match status" value="1"/>
</dbReference>
<feature type="region of interest" description="Disordered" evidence="1">
    <location>
        <begin position="499"/>
        <end position="560"/>
    </location>
</feature>
<comment type="caution">
    <text evidence="4">The sequence shown here is derived from an EMBL/GenBank/DDBJ whole genome shotgun (WGS) entry which is preliminary data.</text>
</comment>
<dbReference type="Gene3D" id="3.40.50.300">
    <property type="entry name" value="P-loop containing nucleotide triphosphate hydrolases"/>
    <property type="match status" value="1"/>
</dbReference>
<evidence type="ECO:0000259" key="3">
    <source>
        <dbReference type="Pfam" id="PF13476"/>
    </source>
</evidence>
<dbReference type="GO" id="GO:0016887">
    <property type="term" value="F:ATP hydrolysis activity"/>
    <property type="evidence" value="ECO:0007669"/>
    <property type="project" value="InterPro"/>
</dbReference>
<evidence type="ECO:0000256" key="2">
    <source>
        <dbReference type="SAM" id="Phobius"/>
    </source>
</evidence>
<dbReference type="GO" id="GO:0006302">
    <property type="term" value="P:double-strand break repair"/>
    <property type="evidence" value="ECO:0007669"/>
    <property type="project" value="InterPro"/>
</dbReference>
<name>A0AA39LNM9_9BILA</name>
<dbReference type="InterPro" id="IPR027417">
    <property type="entry name" value="P-loop_NTPase"/>
</dbReference>
<proteinExistence type="predicted"/>